<name>A0ABY5ESF5_9HYPH</name>
<dbReference type="EMBL" id="CP101114">
    <property type="protein sequence ID" value="UTO28059.1"/>
    <property type="molecule type" value="Genomic_DNA"/>
</dbReference>
<evidence type="ECO:0000313" key="1">
    <source>
        <dbReference type="EMBL" id="UTO28059.1"/>
    </source>
</evidence>
<proteinExistence type="predicted"/>
<dbReference type="Proteomes" id="UP001059475">
    <property type="component" value="Chromosome"/>
</dbReference>
<organism evidence="1 2">
    <name type="scientific">Bartonella harrusi</name>
    <dbReference type="NCBI Taxonomy" id="2961895"/>
    <lineage>
        <taxon>Bacteria</taxon>
        <taxon>Pseudomonadati</taxon>
        <taxon>Pseudomonadota</taxon>
        <taxon>Alphaproteobacteria</taxon>
        <taxon>Hyphomicrobiales</taxon>
        <taxon>Bartonellaceae</taxon>
        <taxon>Bartonella</taxon>
    </lineage>
</organism>
<keyword evidence="2" id="KW-1185">Reference proteome</keyword>
<evidence type="ECO:0008006" key="3">
    <source>
        <dbReference type="Google" id="ProtNLM"/>
    </source>
</evidence>
<reference evidence="1" key="1">
    <citation type="submission" date="2022-07" db="EMBL/GenBank/DDBJ databases">
        <title>First report of Bartonella spp. in marsupials in Brazil, with a description of Bartonella harrusi sp. nov. and new proposal for taxonomic reclassification of species of the genus Bartonella.</title>
        <authorList>
            <person name="Amaral R.B."/>
        </authorList>
    </citation>
    <scope>NUCLEOTIDE SEQUENCE</scope>
    <source>
        <strain evidence="1">117A</strain>
    </source>
</reference>
<sequence length="76" mass="8518">MKDEKKNCVLSSMIGSEIYETQQFVLTSWNEAVIGSFCSCLACNKTIDKNILYQQGYVIKHVYDAQCFVNGINLGA</sequence>
<evidence type="ECO:0000313" key="2">
    <source>
        <dbReference type="Proteomes" id="UP001059475"/>
    </source>
</evidence>
<protein>
    <recommendedName>
        <fullName evidence="3">Phage related protein</fullName>
    </recommendedName>
</protein>
<dbReference type="RefSeq" id="WP_254769967.1">
    <property type="nucleotide sequence ID" value="NZ_CP101114.1"/>
</dbReference>
<accession>A0ABY5ESF5</accession>
<gene>
    <name evidence="1" type="ORF">NMK50_07585</name>
</gene>